<evidence type="ECO:0000313" key="3">
    <source>
        <dbReference type="EMBL" id="MBM9505731.1"/>
    </source>
</evidence>
<proteinExistence type="predicted"/>
<sequence>MFDDLVRFETDLWNEIDARLRQECGMPLGSLNVMMVVERVRPCRVQDVAAALSITVGGVSQAVDRLERAGRCIRLPNPDDRRSSVIELTPEGRELLRAAGPVLDEELRARLSGPLTAAALDHLAGALSALRAAAPHRPPSTDAAGQPDATPS</sequence>
<dbReference type="SUPFAM" id="SSF46785">
    <property type="entry name" value="Winged helix' DNA-binding domain"/>
    <property type="match status" value="1"/>
</dbReference>
<dbReference type="EMBL" id="JADKYB010000007">
    <property type="protein sequence ID" value="MBM9505731.1"/>
    <property type="molecule type" value="Genomic_DNA"/>
</dbReference>
<feature type="region of interest" description="Disordered" evidence="1">
    <location>
        <begin position="133"/>
        <end position="152"/>
    </location>
</feature>
<protein>
    <submittedName>
        <fullName evidence="3">Winged helix-turn-helix transcriptional regulator</fullName>
    </submittedName>
</protein>
<dbReference type="InterPro" id="IPR036388">
    <property type="entry name" value="WH-like_DNA-bd_sf"/>
</dbReference>
<dbReference type="InterPro" id="IPR039422">
    <property type="entry name" value="MarR/SlyA-like"/>
</dbReference>
<name>A0ABS2TQW8_9ACTN</name>
<comment type="caution">
    <text evidence="3">The sequence shown here is derived from an EMBL/GenBank/DDBJ whole genome shotgun (WGS) entry which is preliminary data.</text>
</comment>
<organism evidence="3 4">
    <name type="scientific">Actinacidiphila acididurans</name>
    <dbReference type="NCBI Taxonomy" id="2784346"/>
    <lineage>
        <taxon>Bacteria</taxon>
        <taxon>Bacillati</taxon>
        <taxon>Actinomycetota</taxon>
        <taxon>Actinomycetes</taxon>
        <taxon>Kitasatosporales</taxon>
        <taxon>Streptomycetaceae</taxon>
        <taxon>Actinacidiphila</taxon>
    </lineage>
</organism>
<evidence type="ECO:0000313" key="4">
    <source>
        <dbReference type="Proteomes" id="UP000749040"/>
    </source>
</evidence>
<dbReference type="InterPro" id="IPR036390">
    <property type="entry name" value="WH_DNA-bd_sf"/>
</dbReference>
<dbReference type="Gene3D" id="1.10.10.10">
    <property type="entry name" value="Winged helix-like DNA-binding domain superfamily/Winged helix DNA-binding domain"/>
    <property type="match status" value="1"/>
</dbReference>
<dbReference type="Proteomes" id="UP000749040">
    <property type="component" value="Unassembled WGS sequence"/>
</dbReference>
<evidence type="ECO:0000256" key="1">
    <source>
        <dbReference type="SAM" id="MobiDB-lite"/>
    </source>
</evidence>
<dbReference type="PROSITE" id="PS50995">
    <property type="entry name" value="HTH_MARR_2"/>
    <property type="match status" value="1"/>
</dbReference>
<gene>
    <name evidence="3" type="ORF">ITX44_14445</name>
</gene>
<evidence type="ECO:0000259" key="2">
    <source>
        <dbReference type="PROSITE" id="PS50995"/>
    </source>
</evidence>
<feature type="domain" description="HTH marR-type" evidence="2">
    <location>
        <begin position="1"/>
        <end position="132"/>
    </location>
</feature>
<dbReference type="Pfam" id="PF01047">
    <property type="entry name" value="MarR"/>
    <property type="match status" value="1"/>
</dbReference>
<dbReference type="InterPro" id="IPR000835">
    <property type="entry name" value="HTH_MarR-typ"/>
</dbReference>
<dbReference type="PANTHER" id="PTHR33164:SF94">
    <property type="entry name" value="TRANSCRIPTIONAL REGULATORY PROTEIN-RELATED"/>
    <property type="match status" value="1"/>
</dbReference>
<dbReference type="PANTHER" id="PTHR33164">
    <property type="entry name" value="TRANSCRIPTIONAL REGULATOR, MARR FAMILY"/>
    <property type="match status" value="1"/>
</dbReference>
<dbReference type="SMART" id="SM00347">
    <property type="entry name" value="HTH_MARR"/>
    <property type="match status" value="1"/>
</dbReference>
<keyword evidence="4" id="KW-1185">Reference proteome</keyword>
<accession>A0ABS2TQW8</accession>
<reference evidence="3 4" key="1">
    <citation type="submission" date="2021-01" db="EMBL/GenBank/DDBJ databases">
        <title>Streptomyces acididurans sp. nov., isolated from a peat swamp forest soil.</title>
        <authorList>
            <person name="Chantavorakit T."/>
            <person name="Duangmal K."/>
        </authorList>
    </citation>
    <scope>NUCLEOTIDE SEQUENCE [LARGE SCALE GENOMIC DNA]</scope>
    <source>
        <strain evidence="3 4">KK5PA1</strain>
    </source>
</reference>